<organism evidence="4">
    <name type="scientific">hydrothermal vent metagenome</name>
    <dbReference type="NCBI Taxonomy" id="652676"/>
    <lineage>
        <taxon>unclassified sequences</taxon>
        <taxon>metagenomes</taxon>
        <taxon>ecological metagenomes</taxon>
    </lineage>
</organism>
<dbReference type="InterPro" id="IPR036291">
    <property type="entry name" value="NAD(P)-bd_dom_sf"/>
</dbReference>
<gene>
    <name evidence="4" type="ORF">MGWOODY_Clf160</name>
</gene>
<dbReference type="EMBL" id="FAXA01000091">
    <property type="protein sequence ID" value="CUV01506.1"/>
    <property type="molecule type" value="Genomic_DNA"/>
</dbReference>
<evidence type="ECO:0000256" key="2">
    <source>
        <dbReference type="ARBA" id="ARBA00023027"/>
    </source>
</evidence>
<protein>
    <submittedName>
        <fullName evidence="4">D-3-phosphoglycerate dehydrogenase</fullName>
        <ecNumber evidence="4">1.1.1.95</ecNumber>
    </submittedName>
</protein>
<evidence type="ECO:0000256" key="1">
    <source>
        <dbReference type="ARBA" id="ARBA00023002"/>
    </source>
</evidence>
<name>A0A160V6S7_9ZZZZ</name>
<dbReference type="InterPro" id="IPR006140">
    <property type="entry name" value="D-isomer_DH_NAD-bd"/>
</dbReference>
<dbReference type="GO" id="GO:0004617">
    <property type="term" value="F:phosphoglycerate dehydrogenase activity"/>
    <property type="evidence" value="ECO:0007669"/>
    <property type="project" value="UniProtKB-EC"/>
</dbReference>
<dbReference type="SUPFAM" id="SSF51735">
    <property type="entry name" value="NAD(P)-binding Rossmann-fold domains"/>
    <property type="match status" value="1"/>
</dbReference>
<feature type="domain" description="D-isomer specific 2-hydroxyacid dehydrogenase NAD-binding" evidence="3">
    <location>
        <begin position="106"/>
        <end position="280"/>
    </location>
</feature>
<reference evidence="4" key="1">
    <citation type="submission" date="2015-10" db="EMBL/GenBank/DDBJ databases">
        <authorList>
            <person name="Gilbert D.G."/>
        </authorList>
    </citation>
    <scope>NUCLEOTIDE SEQUENCE</scope>
</reference>
<dbReference type="SUPFAM" id="SSF52283">
    <property type="entry name" value="Formate/glycerate dehydrogenase catalytic domain-like"/>
    <property type="match status" value="1"/>
</dbReference>
<accession>A0A160V6S7</accession>
<dbReference type="Gene3D" id="3.40.50.720">
    <property type="entry name" value="NAD(P)-binding Rossmann-like Domain"/>
    <property type="match status" value="2"/>
</dbReference>
<proteinExistence type="predicted"/>
<sequence>MGFKLVICPPNYQEEWPDRLREAIPDIEVQLCPTVGEAMEVIGDADAAFGDIVPELLERAGNLKWISCPQAGPHSGYYHQALIDSDLVVTNTREIYNDHISAHIMSFLLAFARGLHVYIPQQLESNWQQGFDTIYLPEAIAVIVGVGGIGAETARLCAEFGMTVIGVDPRLEQAPKGVAQLVRPDDLASVLPQGDFVIVTVPETPETQGMFAAAQFKAMKDTAFFINIGRGATVELDDLVDALRAGEIAGAGLDVFQEEPLPATHPLWIIPGVIITPHVAGEGPYLQERRTELFIDNCVRFNEGRQLRNVVDKANWF</sequence>
<keyword evidence="2" id="KW-0520">NAD</keyword>
<evidence type="ECO:0000313" key="4">
    <source>
        <dbReference type="EMBL" id="CUV01506.1"/>
    </source>
</evidence>
<dbReference type="GO" id="GO:0051287">
    <property type="term" value="F:NAD binding"/>
    <property type="evidence" value="ECO:0007669"/>
    <property type="project" value="InterPro"/>
</dbReference>
<keyword evidence="1 4" id="KW-0560">Oxidoreductase</keyword>
<dbReference type="EC" id="1.1.1.95" evidence="4"/>
<dbReference type="CDD" id="cd05300">
    <property type="entry name" value="2-Hacid_dh_1"/>
    <property type="match status" value="1"/>
</dbReference>
<dbReference type="PANTHER" id="PTHR43333:SF1">
    <property type="entry name" value="D-ISOMER SPECIFIC 2-HYDROXYACID DEHYDROGENASE NAD-BINDING DOMAIN-CONTAINING PROTEIN"/>
    <property type="match status" value="1"/>
</dbReference>
<dbReference type="AlphaFoldDB" id="A0A160V6S7"/>
<dbReference type="Pfam" id="PF02826">
    <property type="entry name" value="2-Hacid_dh_C"/>
    <property type="match status" value="1"/>
</dbReference>
<dbReference type="PANTHER" id="PTHR43333">
    <property type="entry name" value="2-HACID_DH_C DOMAIN-CONTAINING PROTEIN"/>
    <property type="match status" value="1"/>
</dbReference>
<evidence type="ECO:0000259" key="3">
    <source>
        <dbReference type="Pfam" id="PF02826"/>
    </source>
</evidence>